<evidence type="ECO:0000313" key="12">
    <source>
        <dbReference type="EMBL" id="QKO30148.1"/>
    </source>
</evidence>
<comment type="similarity">
    <text evidence="2">Belongs to the multi antimicrobial extrusion (MATE) (TC 2.A.66.1) family. MepA subfamily.</text>
</comment>
<dbReference type="Pfam" id="PF01554">
    <property type="entry name" value="MatE"/>
    <property type="match status" value="2"/>
</dbReference>
<dbReference type="KEGG" id="clf:GJQ69_09285"/>
<evidence type="ECO:0000256" key="3">
    <source>
        <dbReference type="ARBA" id="ARBA00022106"/>
    </source>
</evidence>
<dbReference type="NCBIfam" id="TIGR00797">
    <property type="entry name" value="matE"/>
    <property type="match status" value="1"/>
</dbReference>
<dbReference type="InterPro" id="IPR048279">
    <property type="entry name" value="MdtK-like"/>
</dbReference>
<evidence type="ECO:0000256" key="1">
    <source>
        <dbReference type="ARBA" id="ARBA00004651"/>
    </source>
</evidence>
<evidence type="ECO:0000256" key="6">
    <source>
        <dbReference type="ARBA" id="ARBA00022692"/>
    </source>
</evidence>
<keyword evidence="4" id="KW-0813">Transport</keyword>
<feature type="transmembrane region" description="Helical" evidence="10">
    <location>
        <begin position="432"/>
        <end position="450"/>
    </location>
</feature>
<feature type="transmembrane region" description="Helical" evidence="10">
    <location>
        <begin position="174"/>
        <end position="194"/>
    </location>
</feature>
<dbReference type="AlphaFoldDB" id="A0A859DT40"/>
<dbReference type="EMBL" id="CP046161">
    <property type="protein sequence ID" value="QKO30148.1"/>
    <property type="molecule type" value="Genomic_DNA"/>
</dbReference>
<dbReference type="InterPro" id="IPR045070">
    <property type="entry name" value="MATE_MepA-like"/>
</dbReference>
<evidence type="ECO:0000256" key="8">
    <source>
        <dbReference type="ARBA" id="ARBA00023136"/>
    </source>
</evidence>
<evidence type="ECO:0000313" key="13">
    <source>
        <dbReference type="Proteomes" id="UP000501316"/>
    </source>
</evidence>
<keyword evidence="14" id="KW-1185">Reference proteome</keyword>
<evidence type="ECO:0000256" key="4">
    <source>
        <dbReference type="ARBA" id="ARBA00022448"/>
    </source>
</evidence>
<name>A0A859DT40_9FIRM</name>
<feature type="transmembrane region" description="Helical" evidence="10">
    <location>
        <begin position="320"/>
        <end position="342"/>
    </location>
</feature>
<reference evidence="12" key="2">
    <citation type="journal article" date="2021" name="Appl. Environ. Microbiol.">
        <title>Adaptability of a Caproate-Producing Bacterium Contributes to Its Dominance in an Anaerobic Fermentation System.</title>
        <authorList>
            <person name="Wang H."/>
            <person name="Gu Y."/>
            <person name="Zhou W."/>
            <person name="Zhao D."/>
            <person name="Qiao Z."/>
            <person name="Zheng J."/>
            <person name="Gao J."/>
            <person name="Chen X."/>
            <person name="Ren C."/>
            <person name="Xu Y."/>
        </authorList>
    </citation>
    <scope>NUCLEOTIDE SEQUENCE</scope>
    <source>
        <strain evidence="12">JNU-WLY1368</strain>
    </source>
</reference>
<feature type="transmembrane region" description="Helical" evidence="10">
    <location>
        <begin position="392"/>
        <end position="412"/>
    </location>
</feature>
<dbReference type="GO" id="GO:0042910">
    <property type="term" value="F:xenobiotic transmembrane transporter activity"/>
    <property type="evidence" value="ECO:0007669"/>
    <property type="project" value="InterPro"/>
</dbReference>
<dbReference type="GO" id="GO:0005886">
    <property type="term" value="C:plasma membrane"/>
    <property type="evidence" value="ECO:0007669"/>
    <property type="project" value="UniProtKB-SubCell"/>
</dbReference>
<dbReference type="GO" id="GO:0015297">
    <property type="term" value="F:antiporter activity"/>
    <property type="evidence" value="ECO:0007669"/>
    <property type="project" value="InterPro"/>
</dbReference>
<dbReference type="EMBL" id="CP046051">
    <property type="protein sequence ID" value="QKN24649.1"/>
    <property type="molecule type" value="Genomic_DNA"/>
</dbReference>
<keyword evidence="5" id="KW-1003">Cell membrane</keyword>
<evidence type="ECO:0000256" key="9">
    <source>
        <dbReference type="ARBA" id="ARBA00023251"/>
    </source>
</evidence>
<evidence type="ECO:0000256" key="5">
    <source>
        <dbReference type="ARBA" id="ARBA00022475"/>
    </source>
</evidence>
<evidence type="ECO:0000256" key="2">
    <source>
        <dbReference type="ARBA" id="ARBA00008417"/>
    </source>
</evidence>
<evidence type="ECO:0000256" key="7">
    <source>
        <dbReference type="ARBA" id="ARBA00022989"/>
    </source>
</evidence>
<comment type="subcellular location">
    <subcellularLocation>
        <location evidence="1">Cell membrane</location>
        <topology evidence="1">Multi-pass membrane protein</topology>
    </subcellularLocation>
</comment>
<accession>A0A859DT40</accession>
<dbReference type="RefSeq" id="WP_174193590.1">
    <property type="nucleotide sequence ID" value="NZ_CP046051.1"/>
</dbReference>
<dbReference type="Proteomes" id="UP000501316">
    <property type="component" value="Chromosome"/>
</dbReference>
<keyword evidence="9" id="KW-0046">Antibiotic resistance</keyword>
<feature type="transmembrane region" description="Helical" evidence="10">
    <location>
        <begin position="362"/>
        <end position="380"/>
    </location>
</feature>
<evidence type="ECO:0000313" key="11">
    <source>
        <dbReference type="EMBL" id="QKN24649.1"/>
    </source>
</evidence>
<dbReference type="PANTHER" id="PTHR43823">
    <property type="entry name" value="SPORULATION PROTEIN YKVU"/>
    <property type="match status" value="1"/>
</dbReference>
<keyword evidence="7 10" id="KW-1133">Transmembrane helix</keyword>
<reference evidence="12" key="3">
    <citation type="journal article" date="2022" name="Int. J. Syst. Evol. Microbiol.">
        <title>Caproicibacterium lactatifermentans sp. nov., isolated from pit clay used for the production of Chinese strong aroma-type liquor.</title>
        <authorList>
            <person name="Wang H."/>
            <person name="Gu Y."/>
            <person name="Zhao D."/>
            <person name="Qiao Z."/>
            <person name="Zheng J."/>
            <person name="Gao J."/>
            <person name="Ren C."/>
            <person name="Xu Y."/>
        </authorList>
    </citation>
    <scope>NUCLEOTIDE SEQUENCE</scope>
    <source>
        <strain evidence="12">JNU-WLY1368</strain>
    </source>
</reference>
<feature type="transmembrane region" description="Helical" evidence="10">
    <location>
        <begin position="140"/>
        <end position="162"/>
    </location>
</feature>
<sequence length="458" mass="49942">MSQKQSTADLGNDSVGKLMLRLSLPAIAAQVVNMLYNMVDRVYIGHIPNIGAAALTGVGVSFPILILIAAFSALIGLGGAPRASIEMGRGNRENAEKILGNCFIMLLMCAAVLTVVFFFFSRPLLLLFGASDITLPYGLSYLHIYVLGTVFVLISVGLNAFISAQGAAAVAMKTTLIGAVLNIILDPLFIFTFGMGVQGAAVATVISQAVSAVWVLRFLFGEKTALRLRRENFKLQRKVLMPVLALGLSPFIMQSTESLLNICFNSSLQHFGGDTAVGAMSILSTLMQMVCLPLQGLTIGAQPIISYNYGAQKYDRVRKALRMLLVSSIIFTTACWACMQLFPSVFVGIFTNDQILTKTTIWASHIYLAALFMVGIQMSCQQSFLALGQAKQSLLLALLRKIILLIPFIYILPHFFTDKVFAVFLAEPVSDTLAACITFFTFFTWFRHTFEKAPACKK</sequence>
<organism evidence="11 13">
    <name type="scientific">Caproicibacterium lactatifermentans</name>
    <dbReference type="NCBI Taxonomy" id="2666138"/>
    <lineage>
        <taxon>Bacteria</taxon>
        <taxon>Bacillati</taxon>
        <taxon>Bacillota</taxon>
        <taxon>Clostridia</taxon>
        <taxon>Eubacteriales</taxon>
        <taxon>Oscillospiraceae</taxon>
        <taxon>Caproicibacterium</taxon>
    </lineage>
</organism>
<proteinExistence type="inferred from homology"/>
<evidence type="ECO:0000256" key="10">
    <source>
        <dbReference type="SAM" id="Phobius"/>
    </source>
</evidence>
<keyword evidence="6 10" id="KW-0812">Transmembrane</keyword>
<feature type="transmembrane region" description="Helical" evidence="10">
    <location>
        <begin position="98"/>
        <end position="120"/>
    </location>
</feature>
<dbReference type="InterPro" id="IPR051327">
    <property type="entry name" value="MATE_MepA_subfamily"/>
</dbReference>
<dbReference type="Proteomes" id="UP000509623">
    <property type="component" value="Chromosome"/>
</dbReference>
<feature type="transmembrane region" description="Helical" evidence="10">
    <location>
        <begin position="200"/>
        <end position="219"/>
    </location>
</feature>
<dbReference type="InterPro" id="IPR002528">
    <property type="entry name" value="MATE_fam"/>
</dbReference>
<evidence type="ECO:0000313" key="14">
    <source>
        <dbReference type="Proteomes" id="UP000509623"/>
    </source>
</evidence>
<reference evidence="13 14" key="1">
    <citation type="submission" date="2019-11" db="EMBL/GenBank/DDBJ databases">
        <authorList>
            <person name="Ren C."/>
            <person name="Wang H."/>
            <person name="Xu Y."/>
        </authorList>
    </citation>
    <scope>NUCLEOTIDE SEQUENCE [LARGE SCALE GENOMIC DNA]</scope>
    <source>
        <strain evidence="14">JNU-WLY1368</strain>
        <strain evidence="11 13">LBM 19010</strain>
    </source>
</reference>
<dbReference type="CDD" id="cd13143">
    <property type="entry name" value="MATE_MepA_like"/>
    <property type="match status" value="1"/>
</dbReference>
<keyword evidence="8 10" id="KW-0472">Membrane</keyword>
<gene>
    <name evidence="11" type="ORF">GJQ69_09285</name>
    <name evidence="12" type="ORF">GKP14_03440</name>
</gene>
<dbReference type="PANTHER" id="PTHR43823:SF3">
    <property type="entry name" value="MULTIDRUG EXPORT PROTEIN MEPA"/>
    <property type="match status" value="1"/>
</dbReference>
<dbReference type="PIRSF" id="PIRSF006603">
    <property type="entry name" value="DinF"/>
    <property type="match status" value="1"/>
</dbReference>
<dbReference type="GO" id="GO:0046677">
    <property type="term" value="P:response to antibiotic"/>
    <property type="evidence" value="ECO:0007669"/>
    <property type="project" value="UniProtKB-KW"/>
</dbReference>
<protein>
    <recommendedName>
        <fullName evidence="3">Multidrug export protein MepA</fullName>
    </recommendedName>
</protein>
<feature type="transmembrane region" description="Helical" evidence="10">
    <location>
        <begin position="51"/>
        <end position="77"/>
    </location>
</feature>